<name>A0ABU7RLZ8_9ACTN</name>
<proteinExistence type="predicted"/>
<feature type="transmembrane region" description="Helical" evidence="1">
    <location>
        <begin position="82"/>
        <end position="103"/>
    </location>
</feature>
<evidence type="ECO:0000313" key="3">
    <source>
        <dbReference type="Proteomes" id="UP001332243"/>
    </source>
</evidence>
<keyword evidence="1" id="KW-0812">Transmembrane</keyword>
<sequence>MVTLYYRDDTVRVTSAAIHANGHAVPIAEVTYVWHVRGPGTARTRSRLLGRGVLIFLFSIPPLVAMICVLSLAYSAHDRGQWQLAALILAACVVGAFALTPFLELPLGWLDRSYERGVRVQELWVQCHGHELMLVRTSDALRFGQIYRAVQRAIEQHGADR</sequence>
<dbReference type="Proteomes" id="UP001332243">
    <property type="component" value="Unassembled WGS sequence"/>
</dbReference>
<dbReference type="RefSeq" id="WP_331212605.1">
    <property type="nucleotide sequence ID" value="NZ_JAZGQK010000002.1"/>
</dbReference>
<evidence type="ECO:0000256" key="1">
    <source>
        <dbReference type="SAM" id="Phobius"/>
    </source>
</evidence>
<accession>A0ABU7RLZ8</accession>
<comment type="caution">
    <text evidence="2">The sequence shown here is derived from an EMBL/GenBank/DDBJ whole genome shotgun (WGS) entry which is preliminary data.</text>
</comment>
<organism evidence="2 3">
    <name type="scientific">Plantactinospora sonchi</name>
    <dbReference type="NCBI Taxonomy" id="1544735"/>
    <lineage>
        <taxon>Bacteria</taxon>
        <taxon>Bacillati</taxon>
        <taxon>Actinomycetota</taxon>
        <taxon>Actinomycetes</taxon>
        <taxon>Micromonosporales</taxon>
        <taxon>Micromonosporaceae</taxon>
        <taxon>Plantactinospora</taxon>
    </lineage>
</organism>
<dbReference type="Pfam" id="PF19744">
    <property type="entry name" value="DUF6232"/>
    <property type="match status" value="1"/>
</dbReference>
<keyword evidence="1" id="KW-0472">Membrane</keyword>
<keyword evidence="1" id="KW-1133">Transmembrane helix</keyword>
<feature type="transmembrane region" description="Helical" evidence="1">
    <location>
        <begin position="53"/>
        <end position="76"/>
    </location>
</feature>
<dbReference type="EMBL" id="JAZGQK010000002">
    <property type="protein sequence ID" value="MEE6257495.1"/>
    <property type="molecule type" value="Genomic_DNA"/>
</dbReference>
<protein>
    <submittedName>
        <fullName evidence="2">DUF6232 family protein</fullName>
    </submittedName>
</protein>
<evidence type="ECO:0000313" key="2">
    <source>
        <dbReference type="EMBL" id="MEE6257495.1"/>
    </source>
</evidence>
<keyword evidence="3" id="KW-1185">Reference proteome</keyword>
<reference evidence="2 3" key="1">
    <citation type="submission" date="2024-01" db="EMBL/GenBank/DDBJ databases">
        <title>Genome insights into Plantactinospora sonchi sp. nov.</title>
        <authorList>
            <person name="Wang L."/>
        </authorList>
    </citation>
    <scope>NUCLEOTIDE SEQUENCE [LARGE SCALE GENOMIC DNA]</scope>
    <source>
        <strain evidence="2 3">NEAU-QY2</strain>
    </source>
</reference>
<dbReference type="InterPro" id="IPR045629">
    <property type="entry name" value="DUF6232"/>
</dbReference>
<gene>
    <name evidence="2" type="ORF">V1633_03200</name>
</gene>